<dbReference type="InterPro" id="IPR036388">
    <property type="entry name" value="WH-like_DNA-bd_sf"/>
</dbReference>
<keyword evidence="3" id="KW-0804">Transcription</keyword>
<dbReference type="PANTHER" id="PTHR43537">
    <property type="entry name" value="TRANSCRIPTIONAL REGULATOR, GNTR FAMILY"/>
    <property type="match status" value="1"/>
</dbReference>
<dbReference type="SUPFAM" id="SSF48008">
    <property type="entry name" value="GntR ligand-binding domain-like"/>
    <property type="match status" value="1"/>
</dbReference>
<evidence type="ECO:0000256" key="1">
    <source>
        <dbReference type="ARBA" id="ARBA00023015"/>
    </source>
</evidence>
<proteinExistence type="predicted"/>
<feature type="domain" description="HTH gntR-type" evidence="4">
    <location>
        <begin position="26"/>
        <end position="93"/>
    </location>
</feature>
<dbReference type="Pfam" id="PF07729">
    <property type="entry name" value="FCD"/>
    <property type="match status" value="1"/>
</dbReference>
<dbReference type="PANTHER" id="PTHR43537:SF24">
    <property type="entry name" value="GLUCONATE OPERON TRANSCRIPTIONAL REPRESSOR"/>
    <property type="match status" value="1"/>
</dbReference>
<dbReference type="CDD" id="cd07377">
    <property type="entry name" value="WHTH_GntR"/>
    <property type="match status" value="1"/>
</dbReference>
<dbReference type="PRINTS" id="PR00035">
    <property type="entry name" value="HTHGNTR"/>
</dbReference>
<dbReference type="PROSITE" id="PS50949">
    <property type="entry name" value="HTH_GNTR"/>
    <property type="match status" value="1"/>
</dbReference>
<evidence type="ECO:0000313" key="6">
    <source>
        <dbReference type="Proteomes" id="UP000236379"/>
    </source>
</evidence>
<dbReference type="InterPro" id="IPR000485">
    <property type="entry name" value="AsnC-type_HTH_dom"/>
</dbReference>
<dbReference type="InterPro" id="IPR008920">
    <property type="entry name" value="TF_FadR/GntR_C"/>
</dbReference>
<evidence type="ECO:0000313" key="5">
    <source>
        <dbReference type="EMBL" id="PNY82598.1"/>
    </source>
</evidence>
<evidence type="ECO:0000259" key="4">
    <source>
        <dbReference type="PROSITE" id="PS50949"/>
    </source>
</evidence>
<dbReference type="GO" id="GO:0003700">
    <property type="term" value="F:DNA-binding transcription factor activity"/>
    <property type="evidence" value="ECO:0007669"/>
    <property type="project" value="InterPro"/>
</dbReference>
<name>A0A2K3V1E4_9DEIO</name>
<accession>A0A2K3V1E4</accession>
<dbReference type="SMART" id="SM00895">
    <property type="entry name" value="FCD"/>
    <property type="match status" value="1"/>
</dbReference>
<keyword evidence="6" id="KW-1185">Reference proteome</keyword>
<dbReference type="InterPro" id="IPR036390">
    <property type="entry name" value="WH_DNA-bd_sf"/>
</dbReference>
<sequence length="241" mass="26404">MTRREARLYTISTMTAPTATAFERPTLVRDGVYEHLRRAVLDGEIAPGERLGEVELGERLGVSRTPIREALMRLTQDGLLVAEANKGVRVRTVSAAEARDAYVVRQELDGLAAALAARAHTPADARALGTALDTLQAAPTSDYREQTRLDLAFHRCITLAAHNAVLGDLARDLEQRVALIKHQTRTYNAHPQTDAQHAALLAAILARDADAAREAARTHVQTFATLVLHDLARTTEETRHD</sequence>
<dbReference type="GO" id="GO:0043565">
    <property type="term" value="F:sequence-specific DNA binding"/>
    <property type="evidence" value="ECO:0007669"/>
    <property type="project" value="InterPro"/>
</dbReference>
<dbReference type="SMART" id="SM00345">
    <property type="entry name" value="HTH_GNTR"/>
    <property type="match status" value="1"/>
</dbReference>
<evidence type="ECO:0000256" key="3">
    <source>
        <dbReference type="ARBA" id="ARBA00023163"/>
    </source>
</evidence>
<keyword evidence="2" id="KW-0238">DNA-binding</keyword>
<dbReference type="Pfam" id="PF00392">
    <property type="entry name" value="GntR"/>
    <property type="match status" value="1"/>
</dbReference>
<dbReference type="Gene3D" id="1.10.10.10">
    <property type="entry name" value="Winged helix-like DNA-binding domain superfamily/Winged helix DNA-binding domain"/>
    <property type="match status" value="1"/>
</dbReference>
<dbReference type="Gene3D" id="1.20.120.530">
    <property type="entry name" value="GntR ligand-binding domain-like"/>
    <property type="match status" value="1"/>
</dbReference>
<dbReference type="Proteomes" id="UP000236379">
    <property type="component" value="Unassembled WGS sequence"/>
</dbReference>
<organism evidence="5 6">
    <name type="scientific">Deinococcus koreensis</name>
    <dbReference type="NCBI Taxonomy" id="2054903"/>
    <lineage>
        <taxon>Bacteria</taxon>
        <taxon>Thermotogati</taxon>
        <taxon>Deinococcota</taxon>
        <taxon>Deinococci</taxon>
        <taxon>Deinococcales</taxon>
        <taxon>Deinococcaceae</taxon>
        <taxon>Deinococcus</taxon>
    </lineage>
</organism>
<dbReference type="AlphaFoldDB" id="A0A2K3V1E4"/>
<gene>
    <name evidence="5" type="ORF">CVO96_15685</name>
</gene>
<protein>
    <submittedName>
        <fullName evidence="5">GntR family transcriptional regulator</fullName>
    </submittedName>
</protein>
<dbReference type="SUPFAM" id="SSF46785">
    <property type="entry name" value="Winged helix' DNA-binding domain"/>
    <property type="match status" value="1"/>
</dbReference>
<dbReference type="PRINTS" id="PR00033">
    <property type="entry name" value="HTHASNC"/>
</dbReference>
<dbReference type="InterPro" id="IPR000524">
    <property type="entry name" value="Tscrpt_reg_HTH_GntR"/>
</dbReference>
<dbReference type="EMBL" id="PPPD01000001">
    <property type="protein sequence ID" value="PNY82598.1"/>
    <property type="molecule type" value="Genomic_DNA"/>
</dbReference>
<reference evidence="5 6" key="1">
    <citation type="submission" date="2018-01" db="EMBL/GenBank/DDBJ databases">
        <title>Deinococcus koreensis sp. nov., a radiation-resistant bacterium isolated from river water.</title>
        <authorList>
            <person name="Choi A."/>
        </authorList>
    </citation>
    <scope>NUCLEOTIDE SEQUENCE [LARGE SCALE GENOMIC DNA]</scope>
    <source>
        <strain evidence="5 6">SJW1-2</strain>
    </source>
</reference>
<keyword evidence="1" id="KW-0805">Transcription regulation</keyword>
<comment type="caution">
    <text evidence="5">The sequence shown here is derived from an EMBL/GenBank/DDBJ whole genome shotgun (WGS) entry which is preliminary data.</text>
</comment>
<dbReference type="OrthoDB" id="9781630at2"/>
<evidence type="ECO:0000256" key="2">
    <source>
        <dbReference type="ARBA" id="ARBA00023125"/>
    </source>
</evidence>
<dbReference type="InterPro" id="IPR011711">
    <property type="entry name" value="GntR_C"/>
</dbReference>